<keyword evidence="4" id="KW-1185">Reference proteome</keyword>
<keyword evidence="3" id="KW-0695">RNA-directed DNA polymerase</keyword>
<keyword evidence="3" id="KW-0808">Transferase</keyword>
<dbReference type="Gene3D" id="2.40.50.140">
    <property type="entry name" value="Nucleic acid-binding proteins"/>
    <property type="match status" value="2"/>
</dbReference>
<accession>A0ABQ5EP08</accession>
<proteinExistence type="predicted"/>
<comment type="caution">
    <text evidence="3">The sequence shown here is derived from an EMBL/GenBank/DDBJ whole genome shotgun (WGS) entry which is preliminary data.</text>
</comment>
<evidence type="ECO:0000313" key="4">
    <source>
        <dbReference type="Proteomes" id="UP001151760"/>
    </source>
</evidence>
<gene>
    <name evidence="3" type="ORF">Tco_0978650</name>
</gene>
<dbReference type="InterPro" id="IPR025476">
    <property type="entry name" value="Helitron_helicase-like"/>
</dbReference>
<evidence type="ECO:0000256" key="1">
    <source>
        <dbReference type="SAM" id="MobiDB-lite"/>
    </source>
</evidence>
<reference evidence="3" key="1">
    <citation type="journal article" date="2022" name="Int. J. Mol. Sci.">
        <title>Draft Genome of Tanacetum Coccineum: Genomic Comparison of Closely Related Tanacetum-Family Plants.</title>
        <authorList>
            <person name="Yamashiro T."/>
            <person name="Shiraishi A."/>
            <person name="Nakayama K."/>
            <person name="Satake H."/>
        </authorList>
    </citation>
    <scope>NUCLEOTIDE SEQUENCE</scope>
</reference>
<dbReference type="SUPFAM" id="SSF50249">
    <property type="entry name" value="Nucleic acid-binding proteins"/>
    <property type="match status" value="2"/>
</dbReference>
<keyword evidence="3" id="KW-0548">Nucleotidyltransferase</keyword>
<feature type="compositionally biased region" description="Basic and acidic residues" evidence="1">
    <location>
        <begin position="385"/>
        <end position="395"/>
    </location>
</feature>
<dbReference type="GO" id="GO:0003964">
    <property type="term" value="F:RNA-directed DNA polymerase activity"/>
    <property type="evidence" value="ECO:0007669"/>
    <property type="project" value="UniProtKB-KW"/>
</dbReference>
<organism evidence="3 4">
    <name type="scientific">Tanacetum coccineum</name>
    <dbReference type="NCBI Taxonomy" id="301880"/>
    <lineage>
        <taxon>Eukaryota</taxon>
        <taxon>Viridiplantae</taxon>
        <taxon>Streptophyta</taxon>
        <taxon>Embryophyta</taxon>
        <taxon>Tracheophyta</taxon>
        <taxon>Spermatophyta</taxon>
        <taxon>Magnoliopsida</taxon>
        <taxon>eudicotyledons</taxon>
        <taxon>Gunneridae</taxon>
        <taxon>Pentapetalae</taxon>
        <taxon>asterids</taxon>
        <taxon>campanulids</taxon>
        <taxon>Asterales</taxon>
        <taxon>Asteraceae</taxon>
        <taxon>Asteroideae</taxon>
        <taxon>Anthemideae</taxon>
        <taxon>Anthemidinae</taxon>
        <taxon>Tanacetum</taxon>
    </lineage>
</organism>
<feature type="region of interest" description="Disordered" evidence="1">
    <location>
        <begin position="520"/>
        <end position="539"/>
    </location>
</feature>
<dbReference type="PANTHER" id="PTHR45786:SF74">
    <property type="entry name" value="ATP-DEPENDENT DNA HELICASE"/>
    <property type="match status" value="1"/>
</dbReference>
<evidence type="ECO:0000313" key="3">
    <source>
        <dbReference type="EMBL" id="GJT52493.1"/>
    </source>
</evidence>
<dbReference type="PANTHER" id="PTHR45786">
    <property type="entry name" value="DNA BINDING PROTEIN-LIKE"/>
    <property type="match status" value="1"/>
</dbReference>
<protein>
    <submittedName>
        <fullName evidence="3">RNA-directed DNA polymerase, eukaryota</fullName>
    </submittedName>
</protein>
<feature type="domain" description="Helitron helicase-like" evidence="2">
    <location>
        <begin position="801"/>
        <end position="956"/>
    </location>
</feature>
<sequence>MAPVNTMDEPQLFLEQHELGVTGTIILMFCQMWDVYAATGSYLSNDFVVCDSKGSTMHATAQNTIAHNFMKLKEGGIYSVKKFAVQPNKDEFRVLKNATFMLELDGSTSIQKVFVKPDGFIRFPFEMVDFEHLETTNNKYLIDAAGYLSLSTRTACRLYLSSTSSTLILDDEEIPEIKQLKSDTSGAEFNKELLPVGCSDAKAETLENLLMWSRNRKHDTMSGPRMAGIFHLAEAKNAGKVLPVQTAAFFVNPATKMWITQYRLELEVSDDTAEVVVVMFNETASSLVKCTADLIVEYEDQGDHHSPLPQALANIVGTSHTLKFKSHTYYEHNTYESFTCWRIVTAEGMDESGGSSMAGGSRASETPEFKRLLRHPSVTTPSKVNEAKKQNRGEAAESDDEASFVADTQPASGVGGSLPDRRKHKRRVVDDNRQKASDMKLLCFSQRTNTAENQSLANILQHSVRIQSNTVIRQDGIVQSYCGLQLKGIGASISSTSRIPSHNRTNVYQQAIASTSNYPFSDAHRRKTGAERERVNKGSRSVNPSFSLCCKEGKIQLPKFNPTPQPLHNLLNYNDPATARFRDQIRVYNGMFSFTSFGARIDHSINNGRGVYTFRVNGQSYHRIGSLLPKEGTQPRYAQLWFFDTENEVSNRMRAFIDTDNRDGVDAATVHTLTQMLDQYSSVAKSFRMARNWCHSHASVNVELHLLSDRTNARQYNKPTVVEVAALITNDFGDGIPSRDIIVNKLHSGPKRISELHPAYMALQYPLLFPYGEDGFHEKIPYYTNNRRRKTNRGFVTMKEYYSYIIHQRNDQGNTLVRGGRLFQQYLVDAYSAVEEQRLKWTRNNQDTLRVDLYHNVCDAVTRGDTNTAGLGQRIVLPETFIGGPRYMMQNYQDAMALCRTYGNRDLFITFTSNPKWPEISEMLTYIPGQKAHDRPEIRTRVFKMKLIDLLHDLTKK</sequence>
<dbReference type="Proteomes" id="UP001151760">
    <property type="component" value="Unassembled WGS sequence"/>
</dbReference>
<name>A0ABQ5EP08_9ASTR</name>
<dbReference type="InterPro" id="IPR012340">
    <property type="entry name" value="NA-bd_OB-fold"/>
</dbReference>
<feature type="compositionally biased region" description="Low complexity" evidence="1">
    <location>
        <begin position="352"/>
        <end position="364"/>
    </location>
</feature>
<feature type="region of interest" description="Disordered" evidence="1">
    <location>
        <begin position="351"/>
        <end position="433"/>
    </location>
</feature>
<dbReference type="EMBL" id="BQNB010016501">
    <property type="protein sequence ID" value="GJT52493.1"/>
    <property type="molecule type" value="Genomic_DNA"/>
</dbReference>
<dbReference type="Pfam" id="PF14214">
    <property type="entry name" value="Helitron_like_N"/>
    <property type="match status" value="1"/>
</dbReference>
<evidence type="ECO:0000259" key="2">
    <source>
        <dbReference type="Pfam" id="PF14214"/>
    </source>
</evidence>
<reference evidence="3" key="2">
    <citation type="submission" date="2022-01" db="EMBL/GenBank/DDBJ databases">
        <authorList>
            <person name="Yamashiro T."/>
            <person name="Shiraishi A."/>
            <person name="Satake H."/>
            <person name="Nakayama K."/>
        </authorList>
    </citation>
    <scope>NUCLEOTIDE SEQUENCE</scope>
</reference>